<feature type="region of interest" description="Disordered" evidence="1">
    <location>
        <begin position="88"/>
        <end position="120"/>
    </location>
</feature>
<dbReference type="AlphaFoldDB" id="A0A398BMH1"/>
<evidence type="ECO:0000313" key="2">
    <source>
        <dbReference type="EMBL" id="RID88960.1"/>
    </source>
</evidence>
<evidence type="ECO:0000313" key="3">
    <source>
        <dbReference type="Proteomes" id="UP000265816"/>
    </source>
</evidence>
<evidence type="ECO:0000256" key="1">
    <source>
        <dbReference type="SAM" id="MobiDB-lite"/>
    </source>
</evidence>
<proteinExistence type="predicted"/>
<dbReference type="Proteomes" id="UP000265816">
    <property type="component" value="Unassembled WGS sequence"/>
</dbReference>
<organism evidence="2 3">
    <name type="scientific">Mesobacillus zeae</name>
    <dbReference type="NCBI Taxonomy" id="1917180"/>
    <lineage>
        <taxon>Bacteria</taxon>
        <taxon>Bacillati</taxon>
        <taxon>Bacillota</taxon>
        <taxon>Bacilli</taxon>
        <taxon>Bacillales</taxon>
        <taxon>Bacillaceae</taxon>
        <taxon>Mesobacillus</taxon>
    </lineage>
</organism>
<reference evidence="2 3" key="1">
    <citation type="submission" date="2018-08" db="EMBL/GenBank/DDBJ databases">
        <title>Bacillus jemisoniae sp. nov., Bacillus chryseoplanitiae sp. nov., Bacillus resnikiae sp. nov., and Bacillus frankliniae sp. nov., isolated from Viking spacecraft and associated surfaces.</title>
        <authorList>
            <person name="Seuylemezian A."/>
            <person name="Vaishampayan P."/>
        </authorList>
    </citation>
    <scope>NUCLEOTIDE SEQUENCE [LARGE SCALE GENOMIC DNA]</scope>
    <source>
        <strain evidence="2 3">JJ-247</strain>
    </source>
</reference>
<name>A0A398BMH1_9BACI</name>
<protein>
    <submittedName>
        <fullName evidence="2">Uncharacterized protein</fullName>
    </submittedName>
</protein>
<dbReference type="RefSeq" id="WP_119110872.1">
    <property type="nucleotide sequence ID" value="NZ_CBCSEO010000001.1"/>
</dbReference>
<dbReference type="EMBL" id="QWVT01000001">
    <property type="protein sequence ID" value="RID88960.1"/>
    <property type="molecule type" value="Genomic_DNA"/>
</dbReference>
<dbReference type="OrthoDB" id="2935851at2"/>
<sequence length="160" mass="18730">MADYKTKLHEAITELQQATKRGEMPREVRIVKIEALVEDYFAKAGEMPDSTALERLADLCLHEELTDTNEHKISQTEYPFLSERQFDRRDNREVKSTTGMDGNAADGQKHGVPTRRKRTDYENRFVDKKSRIRNKERKHRYVEFTKVQPVVVYKLGDSRA</sequence>
<gene>
    <name evidence="2" type="ORF">D1970_00215</name>
</gene>
<comment type="caution">
    <text evidence="2">The sequence shown here is derived from an EMBL/GenBank/DDBJ whole genome shotgun (WGS) entry which is preliminary data.</text>
</comment>
<keyword evidence="3" id="KW-1185">Reference proteome</keyword>
<accession>A0A398BMH1</accession>